<dbReference type="EMBL" id="OQ730267">
    <property type="protein sequence ID" value="WNN30607.1"/>
    <property type="molecule type" value="Genomic_RNA"/>
</dbReference>
<sequence>MDSSVQLHSPSFINSKTSVLPLEPGSPPPVSSQPFQIQLAALGTADYVDSVSISSLPALQSFTSNWRHAKFTSLSLHIFPTALAVKSPTTVRVCWVPANSAAMPAQILDVHGGECFCVGGPLHANSQIIVPAPLSNLNPTAKSPVTFLDTPKLLIASYPSPSPPAAPTCYAVIKGMVEFHSPLLQSSA</sequence>
<keyword evidence="3 10" id="KW-0167">Capsid protein</keyword>
<evidence type="ECO:0000256" key="5">
    <source>
        <dbReference type="ARBA" id="ARBA00023060"/>
    </source>
</evidence>
<comment type="subcellular location">
    <subcellularLocation>
        <location evidence="1">Virion</location>
    </subcellularLocation>
</comment>
<accession>A0AA96HFT0</accession>
<evidence type="ECO:0000256" key="4">
    <source>
        <dbReference type="ARBA" id="ARBA00022844"/>
    </source>
</evidence>
<keyword evidence="4" id="KW-0946">Virion</keyword>
<evidence type="ECO:0000256" key="7">
    <source>
        <dbReference type="ARBA" id="ARBA00032595"/>
    </source>
</evidence>
<reference evidence="10" key="2">
    <citation type="submission" date="2023-04" db="EMBL/GenBank/DDBJ databases">
        <authorList>
            <person name="Chu B."/>
            <person name="Zhao M."/>
            <person name="Gao L."/>
            <person name="Li S."/>
            <person name="Zi S."/>
            <person name="Yang Z."/>
            <person name="Chen Z."/>
        </authorList>
    </citation>
    <scope>NUCLEOTIDE SEQUENCE</scope>
    <source>
        <strain evidence="10">YN</strain>
    </source>
</reference>
<feature type="domain" description="Tymovirus coat protein" evidence="9">
    <location>
        <begin position="32"/>
        <end position="184"/>
    </location>
</feature>
<dbReference type="GO" id="GO:0005198">
    <property type="term" value="F:structural molecule activity"/>
    <property type="evidence" value="ECO:0007669"/>
    <property type="project" value="InterPro"/>
</dbReference>
<dbReference type="Gene3D" id="2.60.120.20">
    <property type="match status" value="1"/>
</dbReference>
<protein>
    <recommendedName>
        <fullName evidence="2">Capsid protein</fullName>
    </recommendedName>
    <alternativeName>
        <fullName evidence="6">Coat protein</fullName>
    </alternativeName>
    <alternativeName>
        <fullName evidence="7">Virion protein</fullName>
    </alternativeName>
</protein>
<evidence type="ECO:0000256" key="8">
    <source>
        <dbReference type="ARBA" id="ARBA00046323"/>
    </source>
</evidence>
<comment type="similarity">
    <text evidence="8">Belongs to the tymoviruses capsid protein family.</text>
</comment>
<evidence type="ECO:0000259" key="9">
    <source>
        <dbReference type="Pfam" id="PF00983"/>
    </source>
</evidence>
<evidence type="ECO:0000256" key="2">
    <source>
        <dbReference type="ARBA" id="ARBA00018091"/>
    </source>
</evidence>
<reference evidence="10" key="1">
    <citation type="journal article" date="2023" name="Arch. Virol.">
        <title>Complete genome sequence analysis of Valeriana jatamansi tymovirus 1: a novel member of the genus Tymovirus infecting Valeriana jatamansi Jones.</title>
        <authorList>
            <person name="Chu B."/>
            <person name="Anane R.F."/>
            <person name="Li S."/>
            <person name="Gao L."/>
            <person name="Zi S."/>
            <person name="Yan K."/>
            <person name="Ji K."/>
            <person name="Chen Z."/>
            <person name="Zhao M."/>
        </authorList>
    </citation>
    <scope>NUCLEOTIDE SEQUENCE</scope>
    <source>
        <strain evidence="10">YN</strain>
    </source>
</reference>
<dbReference type="GO" id="GO:0039617">
    <property type="term" value="C:T=3 icosahedral viral capsid"/>
    <property type="evidence" value="ECO:0007669"/>
    <property type="project" value="UniProtKB-KW"/>
</dbReference>
<dbReference type="InterPro" id="IPR029053">
    <property type="entry name" value="Viral_coat"/>
</dbReference>
<evidence type="ECO:0000256" key="6">
    <source>
        <dbReference type="ARBA" id="ARBA00031336"/>
    </source>
</evidence>
<name>A0AA96HFT0_9VIRU</name>
<keyword evidence="5" id="KW-1142">T=3 icosahedral capsid protein</keyword>
<evidence type="ECO:0000313" key="10">
    <source>
        <dbReference type="EMBL" id="WNN30607.1"/>
    </source>
</evidence>
<dbReference type="SUPFAM" id="SSF88633">
    <property type="entry name" value="Positive stranded ssRNA viruses"/>
    <property type="match status" value="1"/>
</dbReference>
<evidence type="ECO:0000256" key="1">
    <source>
        <dbReference type="ARBA" id="ARBA00004328"/>
    </source>
</evidence>
<organism evidence="10">
    <name type="scientific">Valeriana jatamansi tymovirus 1</name>
    <dbReference type="NCBI Taxonomy" id="3075581"/>
    <lineage>
        <taxon>Viruses</taxon>
        <taxon>Riboviria</taxon>
        <taxon>Orthornavirae</taxon>
        <taxon>Kitrinoviricota</taxon>
        <taxon>Alsuviricetes</taxon>
        <taxon>Tymovirales</taxon>
        <taxon>Tymoviridae</taxon>
        <taxon>Tymovirus</taxon>
    </lineage>
</organism>
<dbReference type="Pfam" id="PF00983">
    <property type="entry name" value="Tymo_coat"/>
    <property type="match status" value="1"/>
</dbReference>
<dbReference type="InterPro" id="IPR000574">
    <property type="entry name" value="Tymo_coat"/>
</dbReference>
<evidence type="ECO:0000256" key="3">
    <source>
        <dbReference type="ARBA" id="ARBA00022561"/>
    </source>
</evidence>
<proteinExistence type="inferred from homology"/>